<gene>
    <name evidence="1" type="ORF">OHAE_1216</name>
</gene>
<accession>A0A2P9HMR9</accession>
<reference evidence="2" key="1">
    <citation type="submission" date="2017-12" db="EMBL/GenBank/DDBJ databases">
        <authorList>
            <person name="Diaz M."/>
        </authorList>
    </citation>
    <scope>NUCLEOTIDE SEQUENCE [LARGE SCALE GENOMIC DNA]</scope>
    <source>
        <strain evidence="2">FI11154</strain>
    </source>
</reference>
<dbReference type="Proteomes" id="UP000246073">
    <property type="component" value="Unassembled WGS sequence"/>
</dbReference>
<proteinExistence type="predicted"/>
<sequence>MAVLEEHAAHLEPNNAGGFNIEIGAQKNEARFPELPAFLDTGFKRLCRCDIQIDDSVDVLRPVNDAREIRAKPAQLNSFAEFRCQNGDYALQAVVPSEEASTGFSVNADPSH</sequence>
<evidence type="ECO:0000313" key="1">
    <source>
        <dbReference type="EMBL" id="SPL65349.1"/>
    </source>
</evidence>
<organism evidence="1 2">
    <name type="scientific">Ochrobactrum soli</name>
    <dbReference type="NCBI Taxonomy" id="2448455"/>
    <lineage>
        <taxon>Bacteria</taxon>
        <taxon>Pseudomonadati</taxon>
        <taxon>Pseudomonadota</taxon>
        <taxon>Alphaproteobacteria</taxon>
        <taxon>Hyphomicrobiales</taxon>
        <taxon>Brucellaceae</taxon>
        <taxon>Brucella/Ochrobactrum group</taxon>
        <taxon>Ochrobactrum</taxon>
    </lineage>
</organism>
<dbReference type="AlphaFoldDB" id="A0A2P9HMR9"/>
<evidence type="ECO:0000313" key="2">
    <source>
        <dbReference type="Proteomes" id="UP000246073"/>
    </source>
</evidence>
<name>A0A2P9HMR9_9HYPH</name>
<protein>
    <submittedName>
        <fullName evidence="1">Uncharacterized protein</fullName>
    </submittedName>
</protein>
<dbReference type="EMBL" id="OOFM01000005">
    <property type="protein sequence ID" value="SPL65349.1"/>
    <property type="molecule type" value="Genomic_DNA"/>
</dbReference>